<evidence type="ECO:0000313" key="2">
    <source>
        <dbReference type="EMBL" id="HHJ52965.1"/>
    </source>
</evidence>
<comment type="caution">
    <text evidence="2">The sequence shown here is derived from an EMBL/GenBank/DDBJ whole genome shotgun (WGS) entry which is preliminary data.</text>
</comment>
<protein>
    <submittedName>
        <fullName evidence="2">Uncharacterized protein</fullName>
    </submittedName>
</protein>
<dbReference type="EMBL" id="DROD01000478">
    <property type="protein sequence ID" value="HHJ52965.1"/>
    <property type="molecule type" value="Genomic_DNA"/>
</dbReference>
<feature type="non-terminal residue" evidence="2">
    <location>
        <position position="498"/>
    </location>
</feature>
<keyword evidence="1" id="KW-0732">Signal</keyword>
<feature type="chain" id="PRO_5031472140" evidence="1">
    <location>
        <begin position="20"/>
        <end position="498"/>
    </location>
</feature>
<gene>
    <name evidence="2" type="ORF">ENJ89_07200</name>
</gene>
<feature type="signal peptide" evidence="1">
    <location>
        <begin position="1"/>
        <end position="19"/>
    </location>
</feature>
<name>A0A7V5UF30_CALAY</name>
<dbReference type="AlphaFoldDB" id="A0A7V5UF30"/>
<organism evidence="2">
    <name type="scientific">Caldithrix abyssi</name>
    <dbReference type="NCBI Taxonomy" id="187145"/>
    <lineage>
        <taxon>Bacteria</taxon>
        <taxon>Pseudomonadati</taxon>
        <taxon>Calditrichota</taxon>
        <taxon>Calditrichia</taxon>
        <taxon>Calditrichales</taxon>
        <taxon>Calditrichaceae</taxon>
        <taxon>Caldithrix</taxon>
    </lineage>
</organism>
<evidence type="ECO:0000256" key="1">
    <source>
        <dbReference type="SAM" id="SignalP"/>
    </source>
</evidence>
<sequence>MRKFVLILLTFGMMFYLHAGVTSFSHPPSAVYVKTLPDGAKIMWDYQLPDSVISYNDGIPRGVWAPGQNHGLGVVFDLSAFSDATLEEIDFAHYSREKLHGPYYYNIHFYDMDSATIIGRIDSLVAGDSYDTPRIELAVPLGGIKAHKTVGIFIEGLSYWESGGTVYSFPALMSDSIGLTPATSYYCFDVNDPFKEDDPNYTNIYESNLIDNRATDFIMDLWINIGGEDKKITPMAASSLKNNPSWANPIAPPEPVSFDFLNEPAPGLTRANGTIENGFAIFRGSSPDSLERLAEVGTDVREYIDSDPWVDSTYYYGVATVFEGVETERTKTVYFHPRLEALNLIRSDDNDDYIPDRIGDIVFCKGVVNTPGMDGNSKFFIQDKGAGVAFVAANLQPFASSFQVGDSVYVKGTVVQIDGMTTIEVASEMDVTPFMSGGAVDTVSTTIDAIGENLEGVLVSVANVHVVNPDAWPQSGSSSGLVQVSDGAHNISLYIDAG</sequence>
<accession>A0A7V5UF30</accession>
<proteinExistence type="predicted"/>
<reference evidence="2" key="1">
    <citation type="journal article" date="2020" name="mSystems">
        <title>Genome- and Community-Level Interaction Insights into Carbon Utilization and Element Cycling Functions of Hydrothermarchaeota in Hydrothermal Sediment.</title>
        <authorList>
            <person name="Zhou Z."/>
            <person name="Liu Y."/>
            <person name="Xu W."/>
            <person name="Pan J."/>
            <person name="Luo Z.H."/>
            <person name="Li M."/>
        </authorList>
    </citation>
    <scope>NUCLEOTIDE SEQUENCE [LARGE SCALE GENOMIC DNA]</scope>
    <source>
        <strain evidence="2">HyVt-527</strain>
    </source>
</reference>
<dbReference type="Proteomes" id="UP000886124">
    <property type="component" value="Unassembled WGS sequence"/>
</dbReference>